<gene>
    <name evidence="5" type="ORF">H1R20_g8034</name>
</gene>
<dbReference type="InterPro" id="IPR002018">
    <property type="entry name" value="CarbesteraseB"/>
</dbReference>
<feature type="signal peptide" evidence="3">
    <location>
        <begin position="1"/>
        <end position="17"/>
    </location>
</feature>
<dbReference type="Pfam" id="PF00135">
    <property type="entry name" value="COesterase"/>
    <property type="match status" value="1"/>
</dbReference>
<keyword evidence="3" id="KW-0732">Signal</keyword>
<sequence length="547" mass="58726">MLVFHLLVCILVTAVRAVPEVKVGRTTISGRDITANVEFFGGIPFAEPPVGALRLRKPVLKVRLNTTTFNATAYGKSCLQPPFFGPAPDISEDCLTISVFRPAGLKPSAKLPVLLWTYGGAFVIGSSTMYNASELVQRSLDRKTPIIYVNFNYRLGPLGFPLGQEAHDRRSLNLALEDQIAALEWVQANIHFFGGDKNKVTIFGESAGAMMTGALYLSPKLERLARGAILESGSSNGPSALSPTANEPVWQGFVSKVPSCASVATSGKTFDCLQKAPAEEISAAVLGANSFPAVAWGPTLDTGRNSLYPDLASHLYAKGRFAKVPFIAGTNRDEGTLFASTQPLSEAEIKAMVAGPNITPGSVLDSVADKILELYPADPAVGSPYGTGDELFGFPASYKRHASLMGDTLFDAPRRMWSQAAAKFGVKNYGYHFTDPQGVPASGADALFLSDAVPHAAEIAYVYGQVPPTAGAASQNLSVVMMDYWISFTVSLDPNDGKGVERPNWPQYKDKNQVLLQLEGGNTTVVKDDFREEAIGFLNKNAELFNR</sequence>
<dbReference type="InterPro" id="IPR029058">
    <property type="entry name" value="AB_hydrolase_fold"/>
</dbReference>
<keyword evidence="6" id="KW-1185">Reference proteome</keyword>
<dbReference type="AlphaFoldDB" id="A0A9W8MEJ1"/>
<dbReference type="InterPro" id="IPR019826">
    <property type="entry name" value="Carboxylesterase_B_AS"/>
</dbReference>
<evidence type="ECO:0000256" key="1">
    <source>
        <dbReference type="ARBA" id="ARBA00005964"/>
    </source>
</evidence>
<dbReference type="SUPFAM" id="SSF53474">
    <property type="entry name" value="alpha/beta-Hydrolases"/>
    <property type="match status" value="1"/>
</dbReference>
<dbReference type="Gene3D" id="3.40.50.1820">
    <property type="entry name" value="alpha/beta hydrolase"/>
    <property type="match status" value="1"/>
</dbReference>
<dbReference type="EMBL" id="JANBPK010000903">
    <property type="protein sequence ID" value="KAJ2929060.1"/>
    <property type="molecule type" value="Genomic_DNA"/>
</dbReference>
<dbReference type="OrthoDB" id="408631at2759"/>
<feature type="chain" id="PRO_5041015722" description="Carboxylic ester hydrolase" evidence="3">
    <location>
        <begin position="18"/>
        <end position="547"/>
    </location>
</feature>
<proteinExistence type="inferred from homology"/>
<dbReference type="PANTHER" id="PTHR11559">
    <property type="entry name" value="CARBOXYLESTERASE"/>
    <property type="match status" value="1"/>
</dbReference>
<dbReference type="PROSITE" id="PS00122">
    <property type="entry name" value="CARBOXYLESTERASE_B_1"/>
    <property type="match status" value="1"/>
</dbReference>
<comment type="caution">
    <text evidence="5">The sequence shown here is derived from an EMBL/GenBank/DDBJ whole genome shotgun (WGS) entry which is preliminary data.</text>
</comment>
<name>A0A9W8MEJ1_9AGAR</name>
<evidence type="ECO:0000313" key="6">
    <source>
        <dbReference type="Proteomes" id="UP001140091"/>
    </source>
</evidence>
<protein>
    <recommendedName>
        <fullName evidence="3">Carboxylic ester hydrolase</fullName>
        <ecNumber evidence="3">3.1.1.-</ecNumber>
    </recommendedName>
</protein>
<comment type="similarity">
    <text evidence="1 3">Belongs to the type-B carboxylesterase/lipase family.</text>
</comment>
<evidence type="ECO:0000259" key="4">
    <source>
        <dbReference type="Pfam" id="PF00135"/>
    </source>
</evidence>
<dbReference type="PROSITE" id="PS00941">
    <property type="entry name" value="CARBOXYLESTERASE_B_2"/>
    <property type="match status" value="1"/>
</dbReference>
<evidence type="ECO:0000256" key="2">
    <source>
        <dbReference type="ARBA" id="ARBA00022801"/>
    </source>
</evidence>
<dbReference type="EC" id="3.1.1.-" evidence="3"/>
<evidence type="ECO:0000313" key="5">
    <source>
        <dbReference type="EMBL" id="KAJ2929060.1"/>
    </source>
</evidence>
<dbReference type="InterPro" id="IPR050309">
    <property type="entry name" value="Type-B_Carboxylest/Lipase"/>
</dbReference>
<reference evidence="5" key="1">
    <citation type="submission" date="2022-06" db="EMBL/GenBank/DDBJ databases">
        <title>Genome Sequence of Candolleomyces eurysporus.</title>
        <authorList>
            <person name="Buettner E."/>
        </authorList>
    </citation>
    <scope>NUCLEOTIDE SEQUENCE</scope>
    <source>
        <strain evidence="5">VTCC 930004</strain>
    </source>
</reference>
<dbReference type="GO" id="GO:0016787">
    <property type="term" value="F:hydrolase activity"/>
    <property type="evidence" value="ECO:0007669"/>
    <property type="project" value="UniProtKB-KW"/>
</dbReference>
<keyword evidence="2 3" id="KW-0378">Hydrolase</keyword>
<dbReference type="InterPro" id="IPR019819">
    <property type="entry name" value="Carboxylesterase_B_CS"/>
</dbReference>
<accession>A0A9W8MEJ1</accession>
<evidence type="ECO:0000256" key="3">
    <source>
        <dbReference type="RuleBase" id="RU361235"/>
    </source>
</evidence>
<organism evidence="5 6">
    <name type="scientific">Candolleomyces eurysporus</name>
    <dbReference type="NCBI Taxonomy" id="2828524"/>
    <lineage>
        <taxon>Eukaryota</taxon>
        <taxon>Fungi</taxon>
        <taxon>Dikarya</taxon>
        <taxon>Basidiomycota</taxon>
        <taxon>Agaricomycotina</taxon>
        <taxon>Agaricomycetes</taxon>
        <taxon>Agaricomycetidae</taxon>
        <taxon>Agaricales</taxon>
        <taxon>Agaricineae</taxon>
        <taxon>Psathyrellaceae</taxon>
        <taxon>Candolleomyces</taxon>
    </lineage>
</organism>
<dbReference type="Proteomes" id="UP001140091">
    <property type="component" value="Unassembled WGS sequence"/>
</dbReference>
<feature type="domain" description="Carboxylesterase type B" evidence="4">
    <location>
        <begin position="20"/>
        <end position="533"/>
    </location>
</feature>
<feature type="non-terminal residue" evidence="5">
    <location>
        <position position="547"/>
    </location>
</feature>